<keyword evidence="2" id="KW-1185">Reference proteome</keyword>
<organism evidence="1 2">
    <name type="scientific">Eumeta variegata</name>
    <name type="common">Bagworm moth</name>
    <name type="synonym">Eumeta japonica</name>
    <dbReference type="NCBI Taxonomy" id="151549"/>
    <lineage>
        <taxon>Eukaryota</taxon>
        <taxon>Metazoa</taxon>
        <taxon>Ecdysozoa</taxon>
        <taxon>Arthropoda</taxon>
        <taxon>Hexapoda</taxon>
        <taxon>Insecta</taxon>
        <taxon>Pterygota</taxon>
        <taxon>Neoptera</taxon>
        <taxon>Endopterygota</taxon>
        <taxon>Lepidoptera</taxon>
        <taxon>Glossata</taxon>
        <taxon>Ditrysia</taxon>
        <taxon>Tineoidea</taxon>
        <taxon>Psychidae</taxon>
        <taxon>Oiketicinae</taxon>
        <taxon>Eumeta</taxon>
    </lineage>
</organism>
<proteinExistence type="predicted"/>
<dbReference type="Proteomes" id="UP000299102">
    <property type="component" value="Unassembled WGS sequence"/>
</dbReference>
<comment type="caution">
    <text evidence="1">The sequence shown here is derived from an EMBL/GenBank/DDBJ whole genome shotgun (WGS) entry which is preliminary data.</text>
</comment>
<dbReference type="EMBL" id="BGZK01000251">
    <property type="protein sequence ID" value="GBP31777.1"/>
    <property type="molecule type" value="Genomic_DNA"/>
</dbReference>
<reference evidence="1 2" key="1">
    <citation type="journal article" date="2019" name="Commun. Biol.">
        <title>The bagworm genome reveals a unique fibroin gene that provides high tensile strength.</title>
        <authorList>
            <person name="Kono N."/>
            <person name="Nakamura H."/>
            <person name="Ohtoshi R."/>
            <person name="Tomita M."/>
            <person name="Numata K."/>
            <person name="Arakawa K."/>
        </authorList>
    </citation>
    <scope>NUCLEOTIDE SEQUENCE [LARGE SCALE GENOMIC DNA]</scope>
</reference>
<evidence type="ECO:0000313" key="2">
    <source>
        <dbReference type="Proteomes" id="UP000299102"/>
    </source>
</evidence>
<accession>A0A4C1V0K9</accession>
<dbReference type="AlphaFoldDB" id="A0A4C1V0K9"/>
<gene>
    <name evidence="1" type="ORF">EVAR_81542_1</name>
</gene>
<sequence length="156" mass="17979">MCFRRHKVGINFHSRNDEYDIFDLFISLSFFDWSSGPSPRVALDDDLYTNSYQNFRLQQSFSGEVRNFLVLERAEFRAQSFKEEQLRRHARPHIKIYTRGSGANGTRLLRQFTSRAISGPGERARPARLMDAPHLHPTLPLPTRPPIDASATCLIS</sequence>
<name>A0A4C1V0K9_EUMVA</name>
<evidence type="ECO:0000313" key="1">
    <source>
        <dbReference type="EMBL" id="GBP31777.1"/>
    </source>
</evidence>
<protein>
    <submittedName>
        <fullName evidence="1">Uncharacterized protein</fullName>
    </submittedName>
</protein>